<comment type="caution">
    <text evidence="2">The sequence shown here is derived from an EMBL/GenBank/DDBJ whole genome shotgun (WGS) entry which is preliminary data.</text>
</comment>
<dbReference type="Proteomes" id="UP000789396">
    <property type="component" value="Unassembled WGS sequence"/>
</dbReference>
<feature type="region of interest" description="Disordered" evidence="1">
    <location>
        <begin position="44"/>
        <end position="74"/>
    </location>
</feature>
<keyword evidence="3" id="KW-1185">Reference proteome</keyword>
<evidence type="ECO:0000256" key="1">
    <source>
        <dbReference type="SAM" id="MobiDB-lite"/>
    </source>
</evidence>
<reference evidence="2" key="1">
    <citation type="submission" date="2021-06" db="EMBL/GenBank/DDBJ databases">
        <authorList>
            <person name="Kallberg Y."/>
            <person name="Tangrot J."/>
            <person name="Rosling A."/>
        </authorList>
    </citation>
    <scope>NUCLEOTIDE SEQUENCE</scope>
    <source>
        <strain evidence="2">IN212</strain>
    </source>
</reference>
<accession>A0A9N9NVD7</accession>
<dbReference type="AlphaFoldDB" id="A0A9N9NVD7"/>
<feature type="non-terminal residue" evidence="2">
    <location>
        <position position="74"/>
    </location>
</feature>
<feature type="non-terminal residue" evidence="2">
    <location>
        <position position="1"/>
    </location>
</feature>
<evidence type="ECO:0000313" key="3">
    <source>
        <dbReference type="Proteomes" id="UP000789396"/>
    </source>
</evidence>
<name>A0A9N9NVD7_9GLOM</name>
<feature type="compositionally biased region" description="Polar residues" evidence="1">
    <location>
        <begin position="60"/>
        <end position="74"/>
    </location>
</feature>
<proteinExistence type="predicted"/>
<sequence>KTQSETKVRKRNNLKKKKNKLINIYKIKELEKVGKVKREYLSGKGQAQEISKSDGCISQKLKSSNESEANSAIY</sequence>
<gene>
    <name evidence="2" type="ORF">RFULGI_LOCUS14519</name>
</gene>
<protein>
    <submittedName>
        <fullName evidence="2">4397_t:CDS:1</fullName>
    </submittedName>
</protein>
<dbReference type="EMBL" id="CAJVPZ010042498">
    <property type="protein sequence ID" value="CAG8763867.1"/>
    <property type="molecule type" value="Genomic_DNA"/>
</dbReference>
<evidence type="ECO:0000313" key="2">
    <source>
        <dbReference type="EMBL" id="CAG8763867.1"/>
    </source>
</evidence>
<organism evidence="2 3">
    <name type="scientific">Racocetra fulgida</name>
    <dbReference type="NCBI Taxonomy" id="60492"/>
    <lineage>
        <taxon>Eukaryota</taxon>
        <taxon>Fungi</taxon>
        <taxon>Fungi incertae sedis</taxon>
        <taxon>Mucoromycota</taxon>
        <taxon>Glomeromycotina</taxon>
        <taxon>Glomeromycetes</taxon>
        <taxon>Diversisporales</taxon>
        <taxon>Gigasporaceae</taxon>
        <taxon>Racocetra</taxon>
    </lineage>
</organism>